<evidence type="ECO:0000256" key="2">
    <source>
        <dbReference type="PROSITE-ProRule" id="PRU01122"/>
    </source>
</evidence>
<dbReference type="Pfam" id="PF20436">
    <property type="entry name" value="LonB_AAA-LID"/>
    <property type="match status" value="1"/>
</dbReference>
<dbReference type="InterPro" id="IPR014721">
    <property type="entry name" value="Ribsml_uS5_D2-typ_fold_subgr"/>
</dbReference>
<keyword evidence="5" id="KW-1185">Reference proteome</keyword>
<dbReference type="Pfam" id="PF05362">
    <property type="entry name" value="Lon_C"/>
    <property type="match status" value="1"/>
</dbReference>
<sequence length="653" mass="72954">MLLTANQLFPQFTATELLSDSAAASMPAADCLVGQQRACKALAQANQIAGRYSHSFAVMAPGSRQHDLLQAVHQRYPWQYSQAFDWLYLANPLDNERPLAVNVKAGQAQQVVAQLYDYLSQDLSNRAALREQLLAEQNSSRLEAYLSLLGERQLTDIGSDELATIVVSQQQHQALYICDRVTESQLFGSIRLQSQAGTVHSDLRLIEPGMLLKANGQVLAINAHELLQDPGLWQRLKYYLKTAEFTWDDIVDAQQRVFYQPQAMPLRLKVVLFGERDSYALLRENDRDFEQLFPILADFSGHYSLTQQPLKDYLGYLRYVEQQANCLPLAATCYDVLVRQASRWCEHQQELSLDSYRFIQWLREADAIARQQQQREIERQHLQQALTQQQQRQDFVAELSRRAIIEEQVHIATAGAVIGQLNGLTVVTLGGSEFGEPSRITATVHYGDGDIIDIERKAELSGNIHTKGVMILSSYLANLFARNEPMSLSATVVFEQSYHEVDGDSASLAELCCLLSALAEAPLRQELAVTGAIDQFGAVQAIGAVNEKIEGYFRLCQARGLSGTQGVVIPQANAIHLNLDPDIVAAVAAKQFHIHTVSHVTEAVSLLTDLPCGDANEANSTTLFGRVQQRLSHLHHNQPLTSWWQRLFMSSND</sequence>
<dbReference type="GO" id="GO:0004176">
    <property type="term" value="F:ATP-dependent peptidase activity"/>
    <property type="evidence" value="ECO:0007669"/>
    <property type="project" value="UniProtKB-UniRule"/>
</dbReference>
<gene>
    <name evidence="4" type="ORF">A10D4_02217</name>
</gene>
<dbReference type="GO" id="GO:0005524">
    <property type="term" value="F:ATP binding"/>
    <property type="evidence" value="ECO:0007669"/>
    <property type="project" value="InterPro"/>
</dbReference>
<dbReference type="InterPro" id="IPR041699">
    <property type="entry name" value="AAA_32"/>
</dbReference>
<feature type="domain" description="Lon proteolytic" evidence="3">
    <location>
        <begin position="415"/>
        <end position="610"/>
    </location>
</feature>
<dbReference type="Gene3D" id="3.40.50.300">
    <property type="entry name" value="P-loop containing nucleotide triphosphate hydrolases"/>
    <property type="match status" value="1"/>
</dbReference>
<dbReference type="STRING" id="740709.A10D4_02217"/>
<dbReference type="InterPro" id="IPR008269">
    <property type="entry name" value="Lon_proteolytic"/>
</dbReference>
<comment type="catalytic activity">
    <reaction evidence="2">
        <text>Hydrolysis of proteins in presence of ATP.</text>
        <dbReference type="EC" id="3.4.21.53"/>
    </reaction>
</comment>
<dbReference type="GO" id="GO:0030163">
    <property type="term" value="P:protein catabolic process"/>
    <property type="evidence" value="ECO:0007669"/>
    <property type="project" value="InterPro"/>
</dbReference>
<keyword evidence="2" id="KW-0378">Hydrolase</keyword>
<dbReference type="PATRIC" id="fig|740709.3.peg.446"/>
<dbReference type="InterPro" id="IPR046843">
    <property type="entry name" value="LonB_AAA-LID"/>
</dbReference>
<evidence type="ECO:0000256" key="1">
    <source>
        <dbReference type="ARBA" id="ARBA00022670"/>
    </source>
</evidence>
<dbReference type="Pfam" id="PF13654">
    <property type="entry name" value="AAA_32"/>
    <property type="match status" value="1"/>
</dbReference>
<evidence type="ECO:0000313" key="4">
    <source>
        <dbReference type="EMBL" id="EKE87019.1"/>
    </source>
</evidence>
<dbReference type="GO" id="GO:0004252">
    <property type="term" value="F:serine-type endopeptidase activity"/>
    <property type="evidence" value="ECO:0007669"/>
    <property type="project" value="UniProtKB-UniRule"/>
</dbReference>
<dbReference type="eggNOG" id="COG1067">
    <property type="taxonomic scope" value="Bacteria"/>
</dbReference>
<dbReference type="RefSeq" id="WP_008487457.1">
    <property type="nucleotide sequence ID" value="NZ_AMRG01000002.1"/>
</dbReference>
<reference evidence="4 5" key="1">
    <citation type="journal article" date="2012" name="J. Bacteriol.">
        <title>Genome Sequence of Idiomarina xiamenensis Type Strain 10-D-4.</title>
        <authorList>
            <person name="Lai Q."/>
            <person name="Wang L."/>
            <person name="Wang W."/>
            <person name="Shao Z."/>
        </authorList>
    </citation>
    <scope>NUCLEOTIDE SEQUENCE [LARGE SCALE GENOMIC DNA]</scope>
    <source>
        <strain evidence="4 5">10-D-4</strain>
    </source>
</reference>
<dbReference type="PRINTS" id="PR00830">
    <property type="entry name" value="ENDOLAPTASE"/>
</dbReference>
<dbReference type="InterPro" id="IPR027065">
    <property type="entry name" value="Lon_Prtase"/>
</dbReference>
<dbReference type="InterPro" id="IPR027417">
    <property type="entry name" value="P-loop_NTPase"/>
</dbReference>
<organism evidence="4 5">
    <name type="scientific">Idiomarina xiamenensis 10-D-4</name>
    <dbReference type="NCBI Taxonomy" id="740709"/>
    <lineage>
        <taxon>Bacteria</taxon>
        <taxon>Pseudomonadati</taxon>
        <taxon>Pseudomonadota</taxon>
        <taxon>Gammaproteobacteria</taxon>
        <taxon>Alteromonadales</taxon>
        <taxon>Idiomarinaceae</taxon>
        <taxon>Idiomarina</taxon>
    </lineage>
</organism>
<dbReference type="EMBL" id="AMRG01000002">
    <property type="protein sequence ID" value="EKE87019.1"/>
    <property type="molecule type" value="Genomic_DNA"/>
</dbReference>
<dbReference type="GO" id="GO:0006508">
    <property type="term" value="P:proteolysis"/>
    <property type="evidence" value="ECO:0007669"/>
    <property type="project" value="UniProtKB-KW"/>
</dbReference>
<dbReference type="InterPro" id="IPR020568">
    <property type="entry name" value="Ribosomal_Su5_D2-typ_SF"/>
</dbReference>
<dbReference type="EC" id="3.4.21.53" evidence="2"/>
<dbReference type="Gene3D" id="1.10.8.60">
    <property type="match status" value="1"/>
</dbReference>
<dbReference type="SUPFAM" id="SSF54211">
    <property type="entry name" value="Ribosomal protein S5 domain 2-like"/>
    <property type="match status" value="1"/>
</dbReference>
<dbReference type="PROSITE" id="PS51786">
    <property type="entry name" value="LON_PROTEOLYTIC"/>
    <property type="match status" value="1"/>
</dbReference>
<evidence type="ECO:0000259" key="3">
    <source>
        <dbReference type="PROSITE" id="PS51786"/>
    </source>
</evidence>
<dbReference type="Proteomes" id="UP000014115">
    <property type="component" value="Unassembled WGS sequence"/>
</dbReference>
<dbReference type="AlphaFoldDB" id="K2KWZ1"/>
<evidence type="ECO:0000313" key="5">
    <source>
        <dbReference type="Proteomes" id="UP000014115"/>
    </source>
</evidence>
<name>K2KWZ1_9GAMM</name>
<comment type="caution">
    <text evidence="4">The sequence shown here is derived from an EMBL/GenBank/DDBJ whole genome shotgun (WGS) entry which is preliminary data.</text>
</comment>
<keyword evidence="1 2" id="KW-0645">Protease</keyword>
<dbReference type="OrthoDB" id="9758568at2"/>
<dbReference type="PANTHER" id="PTHR10046">
    <property type="entry name" value="ATP DEPENDENT LON PROTEASE FAMILY MEMBER"/>
    <property type="match status" value="1"/>
</dbReference>
<protein>
    <recommendedName>
        <fullName evidence="2">endopeptidase La</fullName>
        <ecNumber evidence="2">3.4.21.53</ecNumber>
    </recommendedName>
</protein>
<proteinExistence type="inferred from homology"/>
<keyword evidence="2" id="KW-0720">Serine protease</keyword>
<feature type="active site" evidence="2">
    <location>
        <position position="548"/>
    </location>
</feature>
<dbReference type="Gene3D" id="3.30.230.10">
    <property type="match status" value="1"/>
</dbReference>
<comment type="similarity">
    <text evidence="2">Belongs to the peptidase S16 family.</text>
</comment>
<feature type="active site" evidence="2">
    <location>
        <position position="505"/>
    </location>
</feature>
<accession>K2KWZ1</accession>